<feature type="compositionally biased region" description="Gly residues" evidence="1">
    <location>
        <begin position="212"/>
        <end position="229"/>
    </location>
</feature>
<feature type="region of interest" description="Disordered" evidence="1">
    <location>
        <begin position="161"/>
        <end position="421"/>
    </location>
</feature>
<accession>A0A9W9BWJ7</accession>
<feature type="compositionally biased region" description="Low complexity" evidence="1">
    <location>
        <begin position="376"/>
        <end position="389"/>
    </location>
</feature>
<feature type="compositionally biased region" description="Low complexity" evidence="1">
    <location>
        <begin position="319"/>
        <end position="329"/>
    </location>
</feature>
<feature type="compositionally biased region" description="Gly residues" evidence="1">
    <location>
        <begin position="255"/>
        <end position="269"/>
    </location>
</feature>
<keyword evidence="4" id="KW-1185">Reference proteome</keyword>
<feature type="domain" description="Myb-like" evidence="2">
    <location>
        <begin position="121"/>
        <end position="169"/>
    </location>
</feature>
<feature type="compositionally biased region" description="Basic and acidic residues" evidence="1">
    <location>
        <begin position="161"/>
        <end position="174"/>
    </location>
</feature>
<gene>
    <name evidence="3" type="ORF">N0V87_009083</name>
</gene>
<evidence type="ECO:0000256" key="1">
    <source>
        <dbReference type="SAM" id="MobiDB-lite"/>
    </source>
</evidence>
<dbReference type="AlphaFoldDB" id="A0A9W9BWJ7"/>
<dbReference type="Proteomes" id="UP001140562">
    <property type="component" value="Unassembled WGS sequence"/>
</dbReference>
<feature type="compositionally biased region" description="Polar residues" evidence="1">
    <location>
        <begin position="362"/>
        <end position="372"/>
    </location>
</feature>
<evidence type="ECO:0000259" key="2">
    <source>
        <dbReference type="PROSITE" id="PS50090"/>
    </source>
</evidence>
<dbReference type="PROSITE" id="PS50090">
    <property type="entry name" value="MYB_LIKE"/>
    <property type="match status" value="1"/>
</dbReference>
<dbReference type="InterPro" id="IPR001005">
    <property type="entry name" value="SANT/Myb"/>
</dbReference>
<sequence>MADAHAAPRRVSMAYILGFSNKPFKDGGPPAPPPAPRHPSAFKQMVTTPGGVIKWAASDGRRGRLTGPGKPRLTAANLADVPQGKAPSAKGADDGDGGLFCGGIFDDAPAAKAASAKAADDEQPASSDWITEQDEKLMQLKGETKPWADIAAELDKKEHECKERFKQIKPKDWKPTNAKGGGGDKQKIKKGQKQQNGDKKDGTTDANAWTGDSGGNNTGWDNAGGGGGNDSSWNNDSSGNNGGNDNNNDNWCNTGRGGGGGGDGDGWDLGGDTKAGDNNDSGGFSNDNNTGWDTGRGGGGGWDTGANNDDSGGFKDDFGGVINDTTNGWDTGGGDSGNGGPGGWDTNNNGGGGDGWGVPANDASNDSNSKKASLTKDSSNTANKKSSNKVPSQSGSKHRSSRGENASSSSRKEYELKPDSTFSADDLRLIAKILQQDCSMVWNRVSWRFKDKTGRNLHPDVFEKKITGKVEDRGSERGRR</sequence>
<organism evidence="3 4">
    <name type="scientific">Didymella glomerata</name>
    <dbReference type="NCBI Taxonomy" id="749621"/>
    <lineage>
        <taxon>Eukaryota</taxon>
        <taxon>Fungi</taxon>
        <taxon>Dikarya</taxon>
        <taxon>Ascomycota</taxon>
        <taxon>Pezizomycotina</taxon>
        <taxon>Dothideomycetes</taxon>
        <taxon>Pleosporomycetidae</taxon>
        <taxon>Pleosporales</taxon>
        <taxon>Pleosporineae</taxon>
        <taxon>Didymellaceae</taxon>
        <taxon>Didymella</taxon>
    </lineage>
</organism>
<feature type="region of interest" description="Disordered" evidence="1">
    <location>
        <begin position="22"/>
        <end position="42"/>
    </location>
</feature>
<feature type="region of interest" description="Disordered" evidence="1">
    <location>
        <begin position="115"/>
        <end position="134"/>
    </location>
</feature>
<feature type="compositionally biased region" description="Low complexity" evidence="1">
    <location>
        <begin position="230"/>
        <end position="254"/>
    </location>
</feature>
<feature type="compositionally biased region" description="Gly residues" evidence="1">
    <location>
        <begin position="294"/>
        <end position="303"/>
    </location>
</feature>
<proteinExistence type="predicted"/>
<protein>
    <recommendedName>
        <fullName evidence="2">Myb-like domain-containing protein</fullName>
    </recommendedName>
</protein>
<name>A0A9W9BWJ7_9PLEO</name>
<evidence type="ECO:0000313" key="3">
    <source>
        <dbReference type="EMBL" id="KAJ4331539.1"/>
    </source>
</evidence>
<reference evidence="3" key="1">
    <citation type="submission" date="2022-10" db="EMBL/GenBank/DDBJ databases">
        <title>Tapping the CABI collections for fungal endophytes: first genome assemblies for Collariella, Neodidymelliopsis, Ascochyta clinopodiicola, Didymella pomorum, Didymosphaeria variabile, Neocosmospora piperis and Neocucurbitaria cava.</title>
        <authorList>
            <person name="Hill R."/>
        </authorList>
    </citation>
    <scope>NUCLEOTIDE SEQUENCE</scope>
    <source>
        <strain evidence="3">IMI 360193</strain>
    </source>
</reference>
<dbReference type="EMBL" id="JAPEUV010000146">
    <property type="protein sequence ID" value="KAJ4331539.1"/>
    <property type="molecule type" value="Genomic_DNA"/>
</dbReference>
<comment type="caution">
    <text evidence="3">The sequence shown here is derived from an EMBL/GenBank/DDBJ whole genome shotgun (WGS) entry which is preliminary data.</text>
</comment>
<evidence type="ECO:0000313" key="4">
    <source>
        <dbReference type="Proteomes" id="UP001140562"/>
    </source>
</evidence>
<feature type="compositionally biased region" description="Low complexity" evidence="1">
    <location>
        <begin position="270"/>
        <end position="293"/>
    </location>
</feature>
<feature type="region of interest" description="Disordered" evidence="1">
    <location>
        <begin position="58"/>
        <end position="97"/>
    </location>
</feature>
<dbReference type="OrthoDB" id="5427780at2759"/>
<feature type="compositionally biased region" description="Gly residues" evidence="1">
    <location>
        <begin position="330"/>
        <end position="356"/>
    </location>
</feature>